<gene>
    <name evidence="1" type="ORF">MENTE1834_LOCUS43269</name>
</gene>
<organism evidence="1 2">
    <name type="scientific">Meloidogyne enterolobii</name>
    <name type="common">Root-knot nematode worm</name>
    <name type="synonym">Meloidogyne mayaguensis</name>
    <dbReference type="NCBI Taxonomy" id="390850"/>
    <lineage>
        <taxon>Eukaryota</taxon>
        <taxon>Metazoa</taxon>
        <taxon>Ecdysozoa</taxon>
        <taxon>Nematoda</taxon>
        <taxon>Chromadorea</taxon>
        <taxon>Rhabditida</taxon>
        <taxon>Tylenchina</taxon>
        <taxon>Tylenchomorpha</taxon>
        <taxon>Tylenchoidea</taxon>
        <taxon>Meloidogynidae</taxon>
        <taxon>Meloidogyninae</taxon>
        <taxon>Meloidogyne</taxon>
    </lineage>
</organism>
<protein>
    <submittedName>
        <fullName evidence="1">Uncharacterized protein</fullName>
    </submittedName>
</protein>
<reference evidence="1" key="1">
    <citation type="submission" date="2023-11" db="EMBL/GenBank/DDBJ databases">
        <authorList>
            <person name="Poullet M."/>
        </authorList>
    </citation>
    <scope>NUCLEOTIDE SEQUENCE</scope>
    <source>
        <strain evidence="1">E1834</strain>
    </source>
</reference>
<dbReference type="Proteomes" id="UP001497535">
    <property type="component" value="Unassembled WGS sequence"/>
</dbReference>
<keyword evidence="2" id="KW-1185">Reference proteome</keyword>
<name>A0ACB1AUX1_MELEN</name>
<evidence type="ECO:0000313" key="1">
    <source>
        <dbReference type="EMBL" id="CAK5105582.1"/>
    </source>
</evidence>
<proteinExistence type="predicted"/>
<accession>A0ACB1AUX1</accession>
<comment type="caution">
    <text evidence="1">The sequence shown here is derived from an EMBL/GenBank/DDBJ whole genome shotgun (WGS) entry which is preliminary data.</text>
</comment>
<dbReference type="EMBL" id="CAVMJV010000120">
    <property type="protein sequence ID" value="CAK5105582.1"/>
    <property type="molecule type" value="Genomic_DNA"/>
</dbReference>
<sequence length="186" mass="21894">MGEKINLMAKSWQGTTTCLSSVCNKNWLTNNYLLIMFVLLLVTLFADLSTYSIINYMYIKSDKEPDLFLVILHASMSFYLVFLPVFLIYSFVFKLISSIRPSIDSKWFLIISKIIPNLFVSILLSFLFIIMICFYYGFLSHIFDDMDAIIILKIYLFSLHWILFFSFYFSTYLINFPLRQGNTLEV</sequence>
<evidence type="ECO:0000313" key="2">
    <source>
        <dbReference type="Proteomes" id="UP001497535"/>
    </source>
</evidence>